<dbReference type="OrthoDB" id="9785707at2"/>
<evidence type="ECO:0000313" key="5">
    <source>
        <dbReference type="Proteomes" id="UP000076066"/>
    </source>
</evidence>
<dbReference type="Pfam" id="PF17782">
    <property type="entry name" value="WHD_DprA"/>
    <property type="match status" value="1"/>
</dbReference>
<protein>
    <submittedName>
        <fullName evidence="4">DNA processing protein DprA</fullName>
    </submittedName>
</protein>
<dbReference type="InterPro" id="IPR057666">
    <property type="entry name" value="DrpA_SLOG"/>
</dbReference>
<dbReference type="Gene3D" id="1.10.10.10">
    <property type="entry name" value="Winged helix-like DNA-binding domain superfamily/Winged helix DNA-binding domain"/>
    <property type="match status" value="1"/>
</dbReference>
<accession>A0A143DFW9</accession>
<reference evidence="4 5" key="1">
    <citation type="submission" date="2016-02" db="EMBL/GenBank/DDBJ databases">
        <title>Complete Genome of H5569, the type strain of the newly described species Haematospirillium jordaniae.</title>
        <authorList>
            <person name="Nicholson A.C."/>
            <person name="Humrighouse B.W."/>
            <person name="Loparov V."/>
            <person name="McQuiston J.R."/>
        </authorList>
    </citation>
    <scope>NUCLEOTIDE SEQUENCE [LARGE SCALE GENOMIC DNA]</scope>
    <source>
        <strain evidence="4 5">H5569</strain>
    </source>
</reference>
<name>A0A143DFW9_9PROT</name>
<organism evidence="4 5">
    <name type="scientific">Haematospirillum jordaniae</name>
    <dbReference type="NCBI Taxonomy" id="1549855"/>
    <lineage>
        <taxon>Bacteria</taxon>
        <taxon>Pseudomonadati</taxon>
        <taxon>Pseudomonadota</taxon>
        <taxon>Alphaproteobacteria</taxon>
        <taxon>Rhodospirillales</taxon>
        <taxon>Novispirillaceae</taxon>
        <taxon>Haematospirillum</taxon>
    </lineage>
</organism>
<proteinExistence type="inferred from homology"/>
<dbReference type="AlphaFoldDB" id="A0A143DFW9"/>
<sequence>MTSLFSRPASTLSHSDKINWLRLIRSENVGPITFFKLLDRFGTPRDALNALPELARRGGRGKPIKICSASIAERELMTAEAMGAQLLCAIEPGYPTLLSAIDDAPPCIYIMGNESVLKNPCVSIVGARNASAGARQLAWRLAMDLGQAGMTVVSGLARGIDTSAHEGSLQTGTIAVMAGGPDVIYPPENKDLYDKIRATGAIVSEMPPLSEPQARHFPRRNRIISGLSRGLVVMEATARSGSLITARMAAEQGRDVFAVPGSPLDPRSEGPNNLIRDGATLVRSADDILFALGNAGHAPLCEPVYTNFSKGKPSHFNESTLAEARKIIGGLLSPAAVTVDEIIRQCQLSPAVVSMVLLELELAGRLERHPGGRVSMLA</sequence>
<gene>
    <name evidence="4" type="ORF">AY555_09150</name>
</gene>
<dbReference type="NCBIfam" id="TIGR00732">
    <property type="entry name" value="dprA"/>
    <property type="match status" value="1"/>
</dbReference>
<dbReference type="Proteomes" id="UP000076066">
    <property type="component" value="Chromosome"/>
</dbReference>
<dbReference type="SUPFAM" id="SSF102405">
    <property type="entry name" value="MCP/YpsA-like"/>
    <property type="match status" value="1"/>
</dbReference>
<evidence type="ECO:0000256" key="1">
    <source>
        <dbReference type="ARBA" id="ARBA00006525"/>
    </source>
</evidence>
<feature type="domain" description="Smf/DprA SLOG" evidence="2">
    <location>
        <begin position="86"/>
        <end position="290"/>
    </location>
</feature>
<dbReference type="EMBL" id="CP014525">
    <property type="protein sequence ID" value="AMW35674.1"/>
    <property type="molecule type" value="Genomic_DNA"/>
</dbReference>
<dbReference type="Pfam" id="PF21102">
    <property type="entry name" value="DprA_N"/>
    <property type="match status" value="1"/>
</dbReference>
<dbReference type="GO" id="GO:0009294">
    <property type="term" value="P:DNA-mediated transformation"/>
    <property type="evidence" value="ECO:0007669"/>
    <property type="project" value="InterPro"/>
</dbReference>
<dbReference type="Pfam" id="PF02481">
    <property type="entry name" value="DNA_processg_A"/>
    <property type="match status" value="1"/>
</dbReference>
<dbReference type="Gene3D" id="3.40.50.450">
    <property type="match status" value="1"/>
</dbReference>
<evidence type="ECO:0000313" key="4">
    <source>
        <dbReference type="EMBL" id="AMW35674.1"/>
    </source>
</evidence>
<evidence type="ECO:0000259" key="2">
    <source>
        <dbReference type="Pfam" id="PF02481"/>
    </source>
</evidence>
<dbReference type="InterPro" id="IPR041614">
    <property type="entry name" value="DprA_WH"/>
</dbReference>
<dbReference type="PANTHER" id="PTHR43022">
    <property type="entry name" value="PROTEIN SMF"/>
    <property type="match status" value="1"/>
</dbReference>
<dbReference type="InterPro" id="IPR036388">
    <property type="entry name" value="WH-like_DNA-bd_sf"/>
</dbReference>
<dbReference type="PANTHER" id="PTHR43022:SF1">
    <property type="entry name" value="PROTEIN SMF"/>
    <property type="match status" value="1"/>
</dbReference>
<comment type="similarity">
    <text evidence="1">Belongs to the DprA/Smf family.</text>
</comment>
<feature type="domain" description="DprA winged helix" evidence="3">
    <location>
        <begin position="318"/>
        <end position="372"/>
    </location>
</feature>
<dbReference type="KEGG" id="hjo:AY555_09150"/>
<keyword evidence="5" id="KW-1185">Reference proteome</keyword>
<dbReference type="STRING" id="1549855.AY555_09150"/>
<evidence type="ECO:0000259" key="3">
    <source>
        <dbReference type="Pfam" id="PF17782"/>
    </source>
</evidence>
<dbReference type="InterPro" id="IPR003488">
    <property type="entry name" value="DprA"/>
</dbReference>